<name>A0ABP7M663_9GAMM</name>
<gene>
    <name evidence="2" type="ORF">GCM10022229_05920</name>
</gene>
<evidence type="ECO:0000313" key="3">
    <source>
        <dbReference type="Proteomes" id="UP001501727"/>
    </source>
</evidence>
<comment type="caution">
    <text evidence="2">The sequence shown here is derived from an EMBL/GenBank/DDBJ whole genome shotgun (WGS) entry which is preliminary data.</text>
</comment>
<keyword evidence="3" id="KW-1185">Reference proteome</keyword>
<evidence type="ECO:0008006" key="4">
    <source>
        <dbReference type="Google" id="ProtNLM"/>
    </source>
</evidence>
<feature type="region of interest" description="Disordered" evidence="1">
    <location>
        <begin position="1"/>
        <end position="27"/>
    </location>
</feature>
<reference evidence="3" key="1">
    <citation type="journal article" date="2019" name="Int. J. Syst. Evol. Microbiol.">
        <title>The Global Catalogue of Microorganisms (GCM) 10K type strain sequencing project: providing services to taxonomists for standard genome sequencing and annotation.</title>
        <authorList>
            <consortium name="The Broad Institute Genomics Platform"/>
            <consortium name="The Broad Institute Genome Sequencing Center for Infectious Disease"/>
            <person name="Wu L."/>
            <person name="Ma J."/>
        </authorList>
    </citation>
    <scope>NUCLEOTIDE SEQUENCE [LARGE SCALE GENOMIC DNA]</scope>
    <source>
        <strain evidence="3">JCM 16916</strain>
    </source>
</reference>
<accession>A0ABP7M663</accession>
<evidence type="ECO:0000313" key="2">
    <source>
        <dbReference type="EMBL" id="GAA3915552.1"/>
    </source>
</evidence>
<organism evidence="2 3">
    <name type="scientific">Luteimonas lutimaris</name>
    <dbReference type="NCBI Taxonomy" id="698645"/>
    <lineage>
        <taxon>Bacteria</taxon>
        <taxon>Pseudomonadati</taxon>
        <taxon>Pseudomonadota</taxon>
        <taxon>Gammaproteobacteria</taxon>
        <taxon>Lysobacterales</taxon>
        <taxon>Lysobacteraceae</taxon>
        <taxon>Luteimonas</taxon>
    </lineage>
</organism>
<evidence type="ECO:0000256" key="1">
    <source>
        <dbReference type="SAM" id="MobiDB-lite"/>
    </source>
</evidence>
<protein>
    <recommendedName>
        <fullName evidence="4">DUF1800 domain-containing protein</fullName>
    </recommendedName>
</protein>
<proteinExistence type="predicted"/>
<dbReference type="Proteomes" id="UP001501727">
    <property type="component" value="Unassembled WGS sequence"/>
</dbReference>
<dbReference type="EMBL" id="BAAAZU010000003">
    <property type="protein sequence ID" value="GAA3915552.1"/>
    <property type="molecule type" value="Genomic_DNA"/>
</dbReference>
<sequence length="557" mass="58984">MGGPTVGPMTPSPVEHPQTPPADTTSAGQIDQIAQEILDTGVRWWVVVDDYDGRAVRFAAEMEKLGPDDAARLLQVLLEKDGGALASWMTLPIMSRLHDSGLISGEQFAAISNAFASAYNEGKFSDAQMRQFLQVFSLQNVSPGNAADQFGQLRTFLQAGGNSPAMQTFRENFAASLLKDAIGENWAGNQPGLALQICADSGDPDMAARVFATVVEGAASDPVARAAIMDKLLHAVGEASIGYENSRPMGATNPLETLINSVARQSATYQWNEISVAIARYAGSANDTNDVFYDPYSHKPVEGISQALTNLIAGPQGNAVFTELSRWETNPIGGKSGHAQQYGLNAIQLGGLLRLTAFNPDNPQADQALDAVQQWAQMRKDFLNGVQRDDYPPGMDVSQARQDLAMLGGAAIDAVSQMKIDQDNRAAATKQLVSFVVDLALSAVPGGGTISSLVSKDLKAAFGDNARINGLIDQALKSGDKLTSAQIQQLKDGIADVVDGEAGDLDTLKATVGSFVQAAVLTGLPRGTQDDPGNDSYTDVLQGTQVVQTEVDDVRGD</sequence>